<accession>K9ZBD1</accession>
<dbReference type="Gene3D" id="2.40.400.10">
    <property type="entry name" value="Acetoacetate decarboxylase-like"/>
    <property type="match status" value="1"/>
</dbReference>
<protein>
    <submittedName>
        <fullName evidence="1">Uncharacterized protein</fullName>
    </submittedName>
</protein>
<organism evidence="1 2">
    <name type="scientific">Anabaena cylindrica (strain ATCC 27899 / PCC 7122)</name>
    <dbReference type="NCBI Taxonomy" id="272123"/>
    <lineage>
        <taxon>Bacteria</taxon>
        <taxon>Bacillati</taxon>
        <taxon>Cyanobacteriota</taxon>
        <taxon>Cyanophyceae</taxon>
        <taxon>Nostocales</taxon>
        <taxon>Nostocaceae</taxon>
        <taxon>Anabaena</taxon>
    </lineage>
</organism>
<dbReference type="Proteomes" id="UP000010474">
    <property type="component" value="Chromosome"/>
</dbReference>
<dbReference type="HOGENOM" id="CLU_054908_0_0_3"/>
<evidence type="ECO:0000313" key="2">
    <source>
        <dbReference type="Proteomes" id="UP000010474"/>
    </source>
</evidence>
<dbReference type="SUPFAM" id="SSF160104">
    <property type="entry name" value="Acetoacetate decarboxylase-like"/>
    <property type="match status" value="1"/>
</dbReference>
<evidence type="ECO:0000313" key="1">
    <source>
        <dbReference type="EMBL" id="AFZ56039.1"/>
    </source>
</evidence>
<dbReference type="PATRIC" id="fig|272123.3.peg.476"/>
<keyword evidence="2" id="KW-1185">Reference proteome</keyword>
<dbReference type="EMBL" id="CP003659">
    <property type="protein sequence ID" value="AFZ56039.1"/>
    <property type="molecule type" value="Genomic_DNA"/>
</dbReference>
<dbReference type="InterPro" id="IPR023375">
    <property type="entry name" value="ADC_dom_sf"/>
</dbReference>
<dbReference type="AlphaFoldDB" id="K9ZBD1"/>
<dbReference type="eggNOG" id="COG3349">
    <property type="taxonomic scope" value="Bacteria"/>
</dbReference>
<dbReference type="KEGG" id="acy:Anacy_0439"/>
<sequence length="407" mass="46207">MQTSFHTALGAMSAFTELFQEPQNLTNYLNQIQQTPDQLLQDLAAKGKNMEEDMASFVKSHCCGCKPKFSYPQYVEQADGQAFNQPYEIKGTTMYGFAIEASMSKLQDVCDKYLNHPSNGEIEYRPVMSHVILTINNLDTLRSVNPPDYDKGTVQEQEVVFWMLTVVGKKVGPVFVAERLAWFIPYIYVNNATPLVSGREVYGFFKQFGTVQMPKIDQPPDLFTLDTLVFKEFTPETKAIEARLLEVRRVWQGEKHPSVKTWGNFEEGISAISNLLFDKNNEILIPGLGLPFNLLNYLIEKVVPLVNLKQFRDAEDSRKACYQALIESPMQLQTFHGGELLGFDDFGDKFELTINKFASQPIVQELGLYTGYSPGSESIQIPIKLAFLLNFDFTFQNGTTVWQAQQK</sequence>
<gene>
    <name evidence="1" type="ordered locus">Anacy_0439</name>
</gene>
<name>K9ZBD1_ANACC</name>
<reference evidence="2" key="1">
    <citation type="journal article" date="2013" name="Proc. Natl. Acad. Sci. U.S.A.">
        <title>Improving the coverage of the cyanobacterial phylum using diversity-driven genome sequencing.</title>
        <authorList>
            <person name="Shih P.M."/>
            <person name="Wu D."/>
            <person name="Latifi A."/>
            <person name="Axen S.D."/>
            <person name="Fewer D.P."/>
            <person name="Talla E."/>
            <person name="Calteau A."/>
            <person name="Cai F."/>
            <person name="Tandeau de Marsac N."/>
            <person name="Rippka R."/>
            <person name="Herdman M."/>
            <person name="Sivonen K."/>
            <person name="Coursin T."/>
            <person name="Laurent T."/>
            <person name="Goodwin L."/>
            <person name="Nolan M."/>
            <person name="Davenport K.W."/>
            <person name="Han C.S."/>
            <person name="Rubin E.M."/>
            <person name="Eisen J.A."/>
            <person name="Woyke T."/>
            <person name="Gugger M."/>
            <person name="Kerfeld C.A."/>
        </authorList>
    </citation>
    <scope>NUCLEOTIDE SEQUENCE [LARGE SCALE GENOMIC DNA]</scope>
    <source>
        <strain evidence="2">ATCC 27899 / PCC 7122</strain>
    </source>
</reference>
<dbReference type="STRING" id="272123.Anacy_0439"/>
<proteinExistence type="predicted"/>